<feature type="binding site" evidence="2">
    <location>
        <position position="61"/>
    </location>
    <ligand>
        <name>substrate</name>
    </ligand>
</feature>
<dbReference type="EMBL" id="CTRP01000006">
    <property type="protein sequence ID" value="CQR71882.1"/>
    <property type="molecule type" value="Genomic_DNA"/>
</dbReference>
<evidence type="ECO:0000256" key="1">
    <source>
        <dbReference type="ARBA" id="ARBA00022801"/>
    </source>
</evidence>
<feature type="binding site" evidence="2">
    <location>
        <begin position="85"/>
        <end position="88"/>
    </location>
    <ligand>
        <name>substrate</name>
    </ligand>
</feature>
<dbReference type="InterPro" id="IPR029033">
    <property type="entry name" value="His_PPase_superfam"/>
</dbReference>
<dbReference type="GO" id="GO:0005829">
    <property type="term" value="C:cytosol"/>
    <property type="evidence" value="ECO:0007669"/>
    <property type="project" value="TreeGrafter"/>
</dbReference>
<accession>A0A0U1KWR8</accession>
<dbReference type="GO" id="GO:0045820">
    <property type="term" value="P:negative regulation of glycolytic process"/>
    <property type="evidence" value="ECO:0007669"/>
    <property type="project" value="TreeGrafter"/>
</dbReference>
<evidence type="ECO:0000256" key="2">
    <source>
        <dbReference type="PIRSR" id="PIRSR613078-2"/>
    </source>
</evidence>
<protein>
    <submittedName>
        <fullName evidence="3">Alpha-ribazole-5'-phosphate phosphatase</fullName>
        <ecNumber evidence="3">3.1.3.73</ecNumber>
    </submittedName>
</protein>
<organism evidence="3 4">
    <name type="scientific">Sporomusa ovata</name>
    <dbReference type="NCBI Taxonomy" id="2378"/>
    <lineage>
        <taxon>Bacteria</taxon>
        <taxon>Bacillati</taxon>
        <taxon>Bacillota</taxon>
        <taxon>Negativicutes</taxon>
        <taxon>Selenomonadales</taxon>
        <taxon>Sporomusaceae</taxon>
        <taxon>Sporomusa</taxon>
    </lineage>
</organism>
<dbReference type="PIRSF" id="PIRSF000709">
    <property type="entry name" value="6PFK_2-Ptase"/>
    <property type="match status" value="1"/>
</dbReference>
<keyword evidence="4" id="KW-1185">Reference proteome</keyword>
<sequence length="199" mass="22467">MEIRSVYLVCPGKVQLKGDKRRYIGQCDVPLSEEGLKQVQELCRVLKKVNFSAAYCSDLSRSQQTAEIIITDKKIAIISRRDLREIDYGKWQGRTFREIARSFPEKFRARGADIGYYRIPGGESFADCSKRVVAAFYDILEHSEGHVLIVGDAGINRALICHILGIPVANVSRIEQDDGCLNIIECKNSVVKIKLLNYI</sequence>
<gene>
    <name evidence="3" type="ORF">SpAn4DRAFT_4944</name>
</gene>
<name>A0A0U1KWR8_9FIRM</name>
<dbReference type="SMART" id="SM00855">
    <property type="entry name" value="PGAM"/>
    <property type="match status" value="1"/>
</dbReference>
<dbReference type="GO" id="GO:0043755">
    <property type="term" value="F:alpha-ribazole phosphatase activity"/>
    <property type="evidence" value="ECO:0007669"/>
    <property type="project" value="UniProtKB-EC"/>
</dbReference>
<dbReference type="Gene3D" id="3.40.50.1240">
    <property type="entry name" value="Phosphoglycerate mutase-like"/>
    <property type="match status" value="1"/>
</dbReference>
<dbReference type="GO" id="GO:0004331">
    <property type="term" value="F:fructose-2,6-bisphosphate 2-phosphatase activity"/>
    <property type="evidence" value="ECO:0007669"/>
    <property type="project" value="TreeGrafter"/>
</dbReference>
<dbReference type="EC" id="3.1.3.73" evidence="3"/>
<dbReference type="SUPFAM" id="SSF53254">
    <property type="entry name" value="Phosphoglycerate mutase-like"/>
    <property type="match status" value="1"/>
</dbReference>
<dbReference type="Proteomes" id="UP000049855">
    <property type="component" value="Unassembled WGS sequence"/>
</dbReference>
<evidence type="ECO:0000313" key="3">
    <source>
        <dbReference type="EMBL" id="CQR71882.1"/>
    </source>
</evidence>
<dbReference type="AlphaFoldDB" id="A0A0U1KWR8"/>
<dbReference type="PANTHER" id="PTHR46517">
    <property type="entry name" value="FRUCTOSE-2,6-BISPHOSPHATASE TIGAR"/>
    <property type="match status" value="1"/>
</dbReference>
<proteinExistence type="predicted"/>
<dbReference type="PANTHER" id="PTHR46517:SF1">
    <property type="entry name" value="FRUCTOSE-2,6-BISPHOSPHATASE TIGAR"/>
    <property type="match status" value="1"/>
</dbReference>
<dbReference type="RefSeq" id="WP_021166879.1">
    <property type="nucleotide sequence ID" value="NZ_CTRP01000006.1"/>
</dbReference>
<dbReference type="InterPro" id="IPR013078">
    <property type="entry name" value="His_Pase_superF_clade-1"/>
</dbReference>
<dbReference type="CDD" id="cd07067">
    <property type="entry name" value="HP_PGM_like"/>
    <property type="match status" value="1"/>
</dbReference>
<evidence type="ECO:0000313" key="4">
    <source>
        <dbReference type="Proteomes" id="UP000049855"/>
    </source>
</evidence>
<dbReference type="GO" id="GO:0043456">
    <property type="term" value="P:regulation of pentose-phosphate shunt"/>
    <property type="evidence" value="ECO:0007669"/>
    <property type="project" value="TreeGrafter"/>
</dbReference>
<keyword evidence="1 3" id="KW-0378">Hydrolase</keyword>
<dbReference type="InterPro" id="IPR051695">
    <property type="entry name" value="Phosphoglycerate_Mutase"/>
</dbReference>
<dbReference type="Pfam" id="PF00300">
    <property type="entry name" value="His_Phos_1"/>
    <property type="match status" value="1"/>
</dbReference>
<reference evidence="4" key="1">
    <citation type="submission" date="2015-03" db="EMBL/GenBank/DDBJ databases">
        <authorList>
            <person name="Nijsse Bart"/>
        </authorList>
    </citation>
    <scope>NUCLEOTIDE SEQUENCE [LARGE SCALE GENOMIC DNA]</scope>
</reference>